<dbReference type="OrthoDB" id="602836at2"/>
<organism evidence="1 2">
    <name type="scientific">Chitinophaga pinensis</name>
    <dbReference type="NCBI Taxonomy" id="79329"/>
    <lineage>
        <taxon>Bacteria</taxon>
        <taxon>Pseudomonadati</taxon>
        <taxon>Bacteroidota</taxon>
        <taxon>Chitinophagia</taxon>
        <taxon>Chitinophagales</taxon>
        <taxon>Chitinophagaceae</taxon>
        <taxon>Chitinophaga</taxon>
    </lineage>
</organism>
<sequence>MIVVNSGILNLSLFSKQRYNSSWCAVSVANGATLRIGGTGTFPANFASRSLALTSTIEYNGLAQTVSAETYGNLTLSSSSGAVVKTMPSTAFTVAGNFYCTPGAGTNVSATAAANIVITGSTTLMPALRSMGEVSHWI</sequence>
<reference evidence="1 2" key="1">
    <citation type="submission" date="2019-08" db="EMBL/GenBank/DDBJ databases">
        <title>Whole genome sequencing of chitin degrading bacteria Chitinophaga pinensis YS16.</title>
        <authorList>
            <person name="Singh R.P."/>
            <person name="Manchanda G."/>
            <person name="Maurya I.K."/>
            <person name="Joshi N.K."/>
            <person name="Srivastava A.K."/>
        </authorList>
    </citation>
    <scope>NUCLEOTIDE SEQUENCE [LARGE SCALE GENOMIC DNA]</scope>
    <source>
        <strain evidence="1 2">YS-16</strain>
    </source>
</reference>
<dbReference type="AlphaFoldDB" id="A0A5C6LM81"/>
<proteinExistence type="predicted"/>
<comment type="caution">
    <text evidence="1">The sequence shown here is derived from an EMBL/GenBank/DDBJ whole genome shotgun (WGS) entry which is preliminary data.</text>
</comment>
<protein>
    <submittedName>
        <fullName evidence="1">Uncharacterized protein</fullName>
    </submittedName>
</protein>
<dbReference type="EMBL" id="VOHS01000058">
    <property type="protein sequence ID" value="TWV93305.1"/>
    <property type="molecule type" value="Genomic_DNA"/>
</dbReference>
<accession>A0A5C6LM81</accession>
<dbReference type="Proteomes" id="UP000318815">
    <property type="component" value="Unassembled WGS sequence"/>
</dbReference>
<gene>
    <name evidence="1" type="ORF">FEF09_27515</name>
</gene>
<keyword evidence="2" id="KW-1185">Reference proteome</keyword>
<evidence type="ECO:0000313" key="1">
    <source>
        <dbReference type="EMBL" id="TWV93305.1"/>
    </source>
</evidence>
<evidence type="ECO:0000313" key="2">
    <source>
        <dbReference type="Proteomes" id="UP000318815"/>
    </source>
</evidence>
<name>A0A5C6LM81_9BACT</name>